<protein>
    <submittedName>
        <fullName evidence="3">Alpha/beta fold hydrolase</fullName>
    </submittedName>
</protein>
<dbReference type="Gene3D" id="3.40.50.1820">
    <property type="entry name" value="alpha/beta hydrolase"/>
    <property type="match status" value="1"/>
</dbReference>
<comment type="caution">
    <text evidence="3">The sequence shown here is derived from an EMBL/GenBank/DDBJ whole genome shotgun (WGS) entry which is preliminary data.</text>
</comment>
<dbReference type="Proteomes" id="UP001596391">
    <property type="component" value="Unassembled WGS sequence"/>
</dbReference>
<dbReference type="SUPFAM" id="SSF53474">
    <property type="entry name" value="alpha/beta-Hydrolases"/>
    <property type="match status" value="1"/>
</dbReference>
<proteinExistence type="inferred from homology"/>
<reference evidence="4" key="1">
    <citation type="journal article" date="2019" name="Int. J. Syst. Evol. Microbiol.">
        <title>The Global Catalogue of Microorganisms (GCM) 10K type strain sequencing project: providing services to taxonomists for standard genome sequencing and annotation.</title>
        <authorList>
            <consortium name="The Broad Institute Genomics Platform"/>
            <consortium name="The Broad Institute Genome Sequencing Center for Infectious Disease"/>
            <person name="Wu L."/>
            <person name="Ma J."/>
        </authorList>
    </citation>
    <scope>NUCLEOTIDE SEQUENCE [LARGE SCALE GENOMIC DNA]</scope>
    <source>
        <strain evidence="4">CGMCC 1.16026</strain>
    </source>
</reference>
<evidence type="ECO:0000256" key="1">
    <source>
        <dbReference type="ARBA" id="ARBA00008645"/>
    </source>
</evidence>
<evidence type="ECO:0000313" key="3">
    <source>
        <dbReference type="EMBL" id="MFC6644595.1"/>
    </source>
</evidence>
<sequence length="254" mass="28029">MKISGKGSQVIMFAHGYGCDQAMWRAVAPSFEDDYKVILFDYVGSGHSDPTAFSRTQYSTLRGYAADVIGIIEELKLEKVNFIAHSVSSMIGALAAIQRPELFENLVMIGPSPSYINDGEYLGGFERSDIEDLLEMLDNNHSGWSAMMAPIIMGNPERPELASELEASFCNTDPIHAQHFARVTFLSDNRADLLNLRSRTLILQCDKDAIAPVSVGQYVQRCIPRSQLIVMEATGHCPHLSSPGVVTQAIRNFL</sequence>
<gene>
    <name evidence="3" type="ORF">ACFQBQ_03115</name>
</gene>
<accession>A0ABW1Z6L5</accession>
<name>A0ABW1Z6L5_9BACT</name>
<dbReference type="EMBL" id="JBHSWI010000001">
    <property type="protein sequence ID" value="MFC6644595.1"/>
    <property type="molecule type" value="Genomic_DNA"/>
</dbReference>
<evidence type="ECO:0000259" key="2">
    <source>
        <dbReference type="Pfam" id="PF00561"/>
    </source>
</evidence>
<evidence type="ECO:0000313" key="4">
    <source>
        <dbReference type="Proteomes" id="UP001596391"/>
    </source>
</evidence>
<keyword evidence="4" id="KW-1185">Reference proteome</keyword>
<dbReference type="PRINTS" id="PR00111">
    <property type="entry name" value="ABHYDROLASE"/>
</dbReference>
<keyword evidence="3" id="KW-0378">Hydrolase</keyword>
<dbReference type="InterPro" id="IPR029058">
    <property type="entry name" value="AB_hydrolase_fold"/>
</dbReference>
<dbReference type="PANTHER" id="PTHR43039">
    <property type="entry name" value="ESTERASE-RELATED"/>
    <property type="match status" value="1"/>
</dbReference>
<dbReference type="RefSeq" id="WP_390233821.1">
    <property type="nucleotide sequence ID" value="NZ_JBHSWI010000001.1"/>
</dbReference>
<organism evidence="3 4">
    <name type="scientific">Granulicella cerasi</name>
    <dbReference type="NCBI Taxonomy" id="741063"/>
    <lineage>
        <taxon>Bacteria</taxon>
        <taxon>Pseudomonadati</taxon>
        <taxon>Acidobacteriota</taxon>
        <taxon>Terriglobia</taxon>
        <taxon>Terriglobales</taxon>
        <taxon>Acidobacteriaceae</taxon>
        <taxon>Granulicella</taxon>
    </lineage>
</organism>
<dbReference type="Pfam" id="PF00561">
    <property type="entry name" value="Abhydrolase_1"/>
    <property type="match status" value="1"/>
</dbReference>
<dbReference type="GO" id="GO:0016787">
    <property type="term" value="F:hydrolase activity"/>
    <property type="evidence" value="ECO:0007669"/>
    <property type="project" value="UniProtKB-KW"/>
</dbReference>
<feature type="domain" description="AB hydrolase-1" evidence="2">
    <location>
        <begin position="10"/>
        <end position="242"/>
    </location>
</feature>
<comment type="similarity">
    <text evidence="1">Belongs to the AB hydrolase superfamily.</text>
</comment>
<dbReference type="InterPro" id="IPR000073">
    <property type="entry name" value="AB_hydrolase_1"/>
</dbReference>